<gene>
    <name evidence="2" type="ORF">TM448A00274_0024</name>
    <name evidence="3" type="ORF">TM448B00451_0017</name>
</gene>
<dbReference type="Pfam" id="PF11651">
    <property type="entry name" value="P22_CoatProtein"/>
    <property type="match status" value="1"/>
</dbReference>
<organism evidence="2">
    <name type="scientific">viral metagenome</name>
    <dbReference type="NCBI Taxonomy" id="1070528"/>
    <lineage>
        <taxon>unclassified sequences</taxon>
        <taxon>metagenomes</taxon>
        <taxon>organismal metagenomes</taxon>
    </lineage>
</organism>
<evidence type="ECO:0000313" key="3">
    <source>
        <dbReference type="EMBL" id="QJH95493.1"/>
    </source>
</evidence>
<feature type="compositionally biased region" description="Low complexity" evidence="1">
    <location>
        <begin position="225"/>
        <end position="237"/>
    </location>
</feature>
<accession>A0A6H1ZEX4</accession>
<name>A0A6H1ZEX4_9ZZZZ</name>
<protein>
    <submittedName>
        <fullName evidence="2">Putative capsid protein</fullName>
    </submittedName>
</protein>
<feature type="region of interest" description="Disordered" evidence="1">
    <location>
        <begin position="216"/>
        <end position="237"/>
    </location>
</feature>
<reference evidence="2" key="1">
    <citation type="submission" date="2020-03" db="EMBL/GenBank/DDBJ databases">
        <title>The deep terrestrial virosphere.</title>
        <authorList>
            <person name="Holmfeldt K."/>
            <person name="Nilsson E."/>
            <person name="Simone D."/>
            <person name="Lopez-Fernandez M."/>
            <person name="Wu X."/>
            <person name="de Brujin I."/>
            <person name="Lundin D."/>
            <person name="Andersson A."/>
            <person name="Bertilsson S."/>
            <person name="Dopson M."/>
        </authorList>
    </citation>
    <scope>NUCLEOTIDE SEQUENCE</scope>
    <source>
        <strain evidence="2">TM448A00274</strain>
        <strain evidence="3">TM448B00451</strain>
    </source>
</reference>
<dbReference type="InterPro" id="IPR024659">
    <property type="entry name" value="Phage_coat_Gp5"/>
</dbReference>
<sequence length="405" mass="43524">MGNTIKDLSDGDLVRKYLASFHNKLKFIQTIDRQYDSRFAKSGQKNGGELLIKDPNQFTVRTGAVMDTQDVTETTQTLTVATQKGVDVNMSSIEWTMQIDDFTAMIIDPAMDRLAAQVEYDVLAGVYKNIANLTGTPATTPASFSAVLNANARLSQMLAPEGDRYLLMDSAAMAATVGAMGVYFQPASVLDKAIQSGYIGQAAGMKWLESNMVPSHTNGARDDTTPVTTTTGWANGDTTITTTGQGAAENYAAGDVFTVAGVYEVNPETKQAYSYLKQWVVTADKVADGTDVLAIAPTIYVSGAKQNCSVTGTGSKALVNVAAGGSGAASTAYTQNLAYHKNAFTFVTADLYKDSSARMSSANIEGIAMRLWRGNDIVNDKFPMRLDVLYGYKTLRPEWAVRVRG</sequence>
<dbReference type="Gene3D" id="2.40.30.240">
    <property type="match status" value="1"/>
</dbReference>
<proteinExistence type="predicted"/>
<dbReference type="EMBL" id="MT143996">
    <property type="protein sequence ID" value="QJA45740.1"/>
    <property type="molecule type" value="Genomic_DNA"/>
</dbReference>
<evidence type="ECO:0000313" key="2">
    <source>
        <dbReference type="EMBL" id="QJA45740.1"/>
    </source>
</evidence>
<evidence type="ECO:0000256" key="1">
    <source>
        <dbReference type="SAM" id="MobiDB-lite"/>
    </source>
</evidence>
<dbReference type="EMBL" id="MT144621">
    <property type="protein sequence ID" value="QJH95493.1"/>
    <property type="molecule type" value="Genomic_DNA"/>
</dbReference>
<dbReference type="AlphaFoldDB" id="A0A6H1ZEX4"/>